<dbReference type="PANTHER" id="PTHR16112">
    <property type="entry name" value="METHYL-CPG BINDING PROTEIN, DROSOPHILA"/>
    <property type="match status" value="1"/>
</dbReference>
<feature type="compositionally biased region" description="Polar residues" evidence="1">
    <location>
        <begin position="310"/>
        <end position="323"/>
    </location>
</feature>
<dbReference type="SMART" id="SM00293">
    <property type="entry name" value="PWWP"/>
    <property type="match status" value="1"/>
</dbReference>
<evidence type="ECO:0000256" key="1">
    <source>
        <dbReference type="SAM" id="MobiDB-lite"/>
    </source>
</evidence>
<evidence type="ECO:0000313" key="3">
    <source>
        <dbReference type="Proteomes" id="UP000694941"/>
    </source>
</evidence>
<dbReference type="GeneID" id="106462882"/>
<feature type="compositionally biased region" description="Basic residues" evidence="1">
    <location>
        <begin position="326"/>
        <end position="346"/>
    </location>
</feature>
<sequence>MRRLRPRQVLCSHCRSICNENSENVQNGRGRLPEANKSSVVTSSSGISSSNVLPSPNTHKRSSVSTYNIGKAVVNFNPHNNNEFSNAGKGRLSNRTVLKNEGGQVKNVDSVKLNISRASTSSSECNHTLETNQNPTWRNEDPAISTSEFQYQAVTSTDLSGRMILRKRKSGDGIENTEDPEIHRGGKKHRRVEEIDAEGIMASKDEICTPSNSSNVENCDVAIKLKSTLAKTSPVIKISFANPQGKDMVLKIPARPPSTPVAEAGSDTEGSWASKDSPDRKMLSLKDDASTKAARKALKKAKKEAQRKANFSSLSPNTYNGDSNLHKHRSGHHHKHKLKRKRRHKDLLHTNDKGEENEYINENGVMNYHGAIEDGIRKKLTSRSFHNQSHILKSEPEPPGIYYEDVKNQCLRQKLSINLKRLNAKAYMRCSPKYCEAPDEDSNGSAGGNATWSGSGSENGDVPDFPKHATSPFRKMDHLKPLMMRISTHSVSKCVLESGREMMIGDIVWGKIHGFPWWPGKVLALTVSQRDNGVTISQQAHVSWFGSPTSSFMPCNQLTPFIDDFKARYNKKKRGPYREAIRQATLEAHQCVSGSRLPPSEVGPLLPVQ</sequence>
<dbReference type="PROSITE" id="PS50812">
    <property type="entry name" value="PWWP"/>
    <property type="match status" value="1"/>
</dbReference>
<proteinExistence type="predicted"/>
<evidence type="ECO:0000313" key="5">
    <source>
        <dbReference type="RefSeq" id="XP_022245991.1"/>
    </source>
</evidence>
<feature type="compositionally biased region" description="Basic and acidic residues" evidence="1">
    <location>
        <begin position="276"/>
        <end position="290"/>
    </location>
</feature>
<feature type="compositionally biased region" description="Polar residues" evidence="1">
    <location>
        <begin position="448"/>
        <end position="458"/>
    </location>
</feature>
<evidence type="ECO:0000313" key="4">
    <source>
        <dbReference type="RefSeq" id="XP_022245990.1"/>
    </source>
</evidence>
<dbReference type="CDD" id="cd20140">
    <property type="entry name" value="PWWP_PWWP2"/>
    <property type="match status" value="1"/>
</dbReference>
<dbReference type="RefSeq" id="XP_022245991.1">
    <property type="nucleotide sequence ID" value="XM_022390283.1"/>
</dbReference>
<keyword evidence="3" id="KW-1185">Reference proteome</keyword>
<dbReference type="PANTHER" id="PTHR16112:SF22">
    <property type="entry name" value="PWWP DOMAIN-CONTAINING 2B"/>
    <property type="match status" value="1"/>
</dbReference>
<organism evidence="3 4">
    <name type="scientific">Limulus polyphemus</name>
    <name type="common">Atlantic horseshoe crab</name>
    <dbReference type="NCBI Taxonomy" id="6850"/>
    <lineage>
        <taxon>Eukaryota</taxon>
        <taxon>Metazoa</taxon>
        <taxon>Ecdysozoa</taxon>
        <taxon>Arthropoda</taxon>
        <taxon>Chelicerata</taxon>
        <taxon>Merostomata</taxon>
        <taxon>Xiphosura</taxon>
        <taxon>Limulidae</taxon>
        <taxon>Limulus</taxon>
    </lineage>
</organism>
<reference evidence="4 5" key="1">
    <citation type="submission" date="2025-05" db="UniProtKB">
        <authorList>
            <consortium name="RefSeq"/>
        </authorList>
    </citation>
    <scope>IDENTIFICATION</scope>
    <source>
        <tissue evidence="4 5">Muscle</tissue>
    </source>
</reference>
<feature type="compositionally biased region" description="Low complexity" evidence="1">
    <location>
        <begin position="38"/>
        <end position="55"/>
    </location>
</feature>
<feature type="region of interest" description="Disordered" evidence="1">
    <location>
        <begin position="251"/>
        <end position="354"/>
    </location>
</feature>
<protein>
    <submittedName>
        <fullName evidence="4 5">PWWP domain-containing protein 2A-like isoform X2</fullName>
    </submittedName>
</protein>
<dbReference type="RefSeq" id="XP_022245990.1">
    <property type="nucleotide sequence ID" value="XM_022390282.1"/>
</dbReference>
<dbReference type="SUPFAM" id="SSF63748">
    <property type="entry name" value="Tudor/PWWP/MBT"/>
    <property type="match status" value="1"/>
</dbReference>
<accession>A0ABM1SQT4</accession>
<evidence type="ECO:0000259" key="2">
    <source>
        <dbReference type="PROSITE" id="PS50812"/>
    </source>
</evidence>
<dbReference type="Pfam" id="PF00855">
    <property type="entry name" value="PWWP"/>
    <property type="match status" value="1"/>
</dbReference>
<dbReference type="Gene3D" id="2.30.30.140">
    <property type="match status" value="1"/>
</dbReference>
<name>A0ABM1SQT4_LIMPO</name>
<feature type="region of interest" description="Disordered" evidence="1">
    <location>
        <begin position="437"/>
        <end position="472"/>
    </location>
</feature>
<gene>
    <name evidence="4 5" type="primary">LOC106462882</name>
</gene>
<dbReference type="Proteomes" id="UP000694941">
    <property type="component" value="Unplaced"/>
</dbReference>
<feature type="domain" description="PWWP" evidence="2">
    <location>
        <begin position="504"/>
        <end position="564"/>
    </location>
</feature>
<feature type="compositionally biased region" description="Basic residues" evidence="1">
    <location>
        <begin position="293"/>
        <end position="302"/>
    </location>
</feature>
<feature type="region of interest" description="Disordered" evidence="1">
    <location>
        <begin position="22"/>
        <end position="63"/>
    </location>
</feature>
<dbReference type="InterPro" id="IPR000313">
    <property type="entry name" value="PWWP_dom"/>
</dbReference>